<reference evidence="1 2" key="1">
    <citation type="submission" date="2015-01" db="EMBL/GenBank/DDBJ databases">
        <title>Evolution of Trichinella species and genotypes.</title>
        <authorList>
            <person name="Korhonen P.K."/>
            <person name="Edoardo P."/>
            <person name="Giuseppe L.R."/>
            <person name="Gasser R.B."/>
        </authorList>
    </citation>
    <scope>NUCLEOTIDE SEQUENCE [LARGE SCALE GENOMIC DNA]</scope>
    <source>
        <strain evidence="1">ISS141</strain>
    </source>
</reference>
<sequence>MALDMEAKKIIVKTWTTVSGLRTAQADRGRHEADQKEDKWYAVPRGSQFSKYGLGKLRKGEVIPQYN</sequence>
<dbReference type="AlphaFoldDB" id="A0A0V0YBE1"/>
<dbReference type="Proteomes" id="UP000054815">
    <property type="component" value="Unassembled WGS sequence"/>
</dbReference>
<gene>
    <name evidence="1" type="ORF">T4E_4520</name>
</gene>
<evidence type="ECO:0000313" key="2">
    <source>
        <dbReference type="Proteomes" id="UP000054815"/>
    </source>
</evidence>
<protein>
    <submittedName>
        <fullName evidence="1">Uncharacterized protein</fullName>
    </submittedName>
</protein>
<comment type="caution">
    <text evidence="1">The sequence shown here is derived from an EMBL/GenBank/DDBJ whole genome shotgun (WGS) entry which is preliminary data.</text>
</comment>
<name>A0A0V0YBE1_TRIPS</name>
<accession>A0A0V0YBE1</accession>
<proteinExistence type="predicted"/>
<dbReference type="EMBL" id="JYDU01000031">
    <property type="protein sequence ID" value="KRX97514.1"/>
    <property type="molecule type" value="Genomic_DNA"/>
</dbReference>
<evidence type="ECO:0000313" key="1">
    <source>
        <dbReference type="EMBL" id="KRX97514.1"/>
    </source>
</evidence>
<organism evidence="1 2">
    <name type="scientific">Trichinella pseudospiralis</name>
    <name type="common">Parasitic roundworm</name>
    <dbReference type="NCBI Taxonomy" id="6337"/>
    <lineage>
        <taxon>Eukaryota</taxon>
        <taxon>Metazoa</taxon>
        <taxon>Ecdysozoa</taxon>
        <taxon>Nematoda</taxon>
        <taxon>Enoplea</taxon>
        <taxon>Dorylaimia</taxon>
        <taxon>Trichinellida</taxon>
        <taxon>Trichinellidae</taxon>
        <taxon>Trichinella</taxon>
    </lineage>
</organism>